<keyword evidence="10 19" id="KW-0479">Metal-binding</keyword>
<dbReference type="InterPro" id="IPR001433">
    <property type="entry name" value="OxRdtase_FAD/NAD-bd"/>
</dbReference>
<dbReference type="Pfam" id="PF00175">
    <property type="entry name" value="NAD_binding_1"/>
    <property type="match status" value="1"/>
</dbReference>
<dbReference type="GO" id="GO:1903522">
    <property type="term" value="P:regulation of blood circulation"/>
    <property type="evidence" value="ECO:0007669"/>
    <property type="project" value="UniProtKB-ARBA"/>
</dbReference>
<dbReference type="SUPFAM" id="SSF52343">
    <property type="entry name" value="Ferredoxin reductase-like, C-terminal NADP-linked domain"/>
    <property type="match status" value="1"/>
</dbReference>
<keyword evidence="7 19" id="KW-0349">Heme</keyword>
<dbReference type="Gene3D" id="3.90.440.10">
    <property type="entry name" value="Nitric Oxide Synthase,Heme Domain,Chain A domain 2"/>
    <property type="match status" value="1"/>
</dbReference>
<dbReference type="InterPro" id="IPR029039">
    <property type="entry name" value="Flavoprotein-like_sf"/>
</dbReference>
<comment type="subunit">
    <text evidence="18">Homodimer. Interacts with NOSIP and NOSTRIN. Interacts with HSP90AB1. Forms a complex with ASL, ASS1 and SLC7A1; the complex regulates cell-autonomous L-arginine synthesis and citrulline recycling while channeling extracellular L-arginine to nitric oxide synthesis pathway.</text>
</comment>
<dbReference type="EC" id="1.14.13.39" evidence="19"/>
<accession>A0A411HQN4</accession>
<protein>
    <recommendedName>
        <fullName evidence="19">Nitric oxide synthase</fullName>
        <ecNumber evidence="19">1.14.13.39</ecNumber>
    </recommendedName>
</protein>
<dbReference type="Pfam" id="PF02898">
    <property type="entry name" value="NO_synthase"/>
    <property type="match status" value="1"/>
</dbReference>
<organism evidence="24">
    <name type="scientific">Lepisosteus oculatus</name>
    <name type="common">Spotted gar</name>
    <dbReference type="NCBI Taxonomy" id="7918"/>
    <lineage>
        <taxon>Eukaryota</taxon>
        <taxon>Metazoa</taxon>
        <taxon>Chordata</taxon>
        <taxon>Craniata</taxon>
        <taxon>Vertebrata</taxon>
        <taxon>Euteleostomi</taxon>
        <taxon>Actinopterygii</taxon>
        <taxon>Neopterygii</taxon>
        <taxon>Holostei</taxon>
        <taxon>Semionotiformes</taxon>
        <taxon>Lepisosteidae</taxon>
        <taxon>Lepisosteus</taxon>
    </lineage>
</organism>
<feature type="region of interest" description="Disordered" evidence="21">
    <location>
        <begin position="1"/>
        <end position="31"/>
    </location>
</feature>
<dbReference type="Gene3D" id="3.40.50.80">
    <property type="entry name" value="Nucleotide-binding domain of ferredoxin-NADP reductase (FNR) module"/>
    <property type="match status" value="1"/>
</dbReference>
<dbReference type="InterPro" id="IPR003097">
    <property type="entry name" value="CysJ-like_FAD-binding"/>
</dbReference>
<dbReference type="PROSITE" id="PS51384">
    <property type="entry name" value="FAD_FR"/>
    <property type="match status" value="1"/>
</dbReference>
<dbReference type="InterPro" id="IPR004030">
    <property type="entry name" value="NOS_N"/>
</dbReference>
<evidence type="ECO:0000256" key="9">
    <source>
        <dbReference type="ARBA" id="ARBA00022643"/>
    </source>
</evidence>
<dbReference type="AlphaFoldDB" id="A0A411HQN4"/>
<dbReference type="InterPro" id="IPR039261">
    <property type="entry name" value="FNR_nucleotide-bd"/>
</dbReference>
<keyword evidence="5" id="KW-1003">Cell membrane</keyword>
<keyword evidence="14 19" id="KW-0560">Oxidoreductase</keyword>
<dbReference type="SUPFAM" id="SSF52218">
    <property type="entry name" value="Flavoproteins"/>
    <property type="match status" value="1"/>
</dbReference>
<evidence type="ECO:0000256" key="10">
    <source>
        <dbReference type="ARBA" id="ARBA00022723"/>
    </source>
</evidence>
<keyword evidence="8" id="KW-0285">Flavoprotein</keyword>
<dbReference type="EMBL" id="MK253671">
    <property type="protein sequence ID" value="QBB72820.1"/>
    <property type="molecule type" value="mRNA"/>
</dbReference>
<feature type="compositionally biased region" description="Low complexity" evidence="21">
    <location>
        <begin position="18"/>
        <end position="31"/>
    </location>
</feature>
<comment type="cofactor">
    <cofactor evidence="19">
        <name>FAD</name>
        <dbReference type="ChEBI" id="CHEBI:57692"/>
    </cofactor>
    <text evidence="19">Binds 1 FAD.</text>
</comment>
<comment type="catalytic activity">
    <reaction evidence="17">
        <text>2 L-arginine + 3 NADPH + 4 O2 + H(+) = 2 L-citrulline + 2 nitric oxide + 3 NADP(+) + 4 H2O</text>
        <dbReference type="Rhea" id="RHEA:19897"/>
        <dbReference type="ChEBI" id="CHEBI:15377"/>
        <dbReference type="ChEBI" id="CHEBI:15378"/>
        <dbReference type="ChEBI" id="CHEBI:15379"/>
        <dbReference type="ChEBI" id="CHEBI:16480"/>
        <dbReference type="ChEBI" id="CHEBI:32682"/>
        <dbReference type="ChEBI" id="CHEBI:57743"/>
        <dbReference type="ChEBI" id="CHEBI:57783"/>
        <dbReference type="ChEBI" id="CHEBI:58349"/>
        <dbReference type="EC" id="1.14.13.39"/>
    </reaction>
    <physiologicalReaction direction="left-to-right" evidence="17">
        <dbReference type="Rhea" id="RHEA:19898"/>
    </physiologicalReaction>
</comment>
<comment type="cofactor">
    <cofactor evidence="2 19">
        <name>heme b</name>
        <dbReference type="ChEBI" id="CHEBI:60344"/>
    </cofactor>
</comment>
<sequence>MNSSEDTVLAQKLAPDHSSNSTLDSSASNGSAAHMKVKKYVRIKNWETGESLYDTLHMRTDKDSPCGGRRCLGSVMYPPELVNRPPELPKDPRILLQQATEFINQYYSSIKRFQTDAHQQRLRAVEKEIASMETYHLEETELIFGAKQAWRNAARCVGRIQWSKLQVFDARDCTGAAEMFNYICNHIKYATNKGNLRSAITVFPQRIQGQGDFRLWNPQLIRYAGYSQPDGSVIGDPANVELTELCVQMGWQPQGGRFDVLPLILQARGEPPKLFPIPPELVLEVPITHPTFSWFAELDLRWYALPAVANMMLEIGGLEFTAVPFNGWYMGSEIGVRNFCDTYRYNILEEVGQRMGLDTRKTSSLWKDKAVVEINIAVLHSYQQAKVTIVDHHAATESFMKHLDNEYRARGGCPSDWVWIVPPISGSLTPAFHQELLNYVLSPCFLYQVDPWKLPGFSAKKKISFKEVAEAVKFSASLMGQAMARRVKARILYATETGRSQTYANKLCDIFKRAFDPKVVCMDDYDIVNLEHENLVLVVTSTFGNGDPPENGEKFIKALMEMTHPTSPEPQQKRSYKVRFNSLSNVDDLVESNKRMFRLSSATDSAGPLGTLRFSVFGLGSRAYSHFCAFAHAVDTRFEELGGERILDMGEGDELCGQEESFRTWARKVFKAACETFCVGEDSLDEDEDVFSSEWQPNKYRTVFKAIPTDIPTALSNLHKKKLFQAKVISTQNLQSEKSSRATVLVKLDTGGLAQMNYQPGDHLGIYPTNPEPLVQAVLARVSDPPPINETVATEILKERNGQTSWVPGDRLPPCTLVQALYHLLDLSSPPTPPLLRLLSLQATAEQDRQRLETLSQAGEEYEVWRWEHVPTLAEVLEEFPSVTLPTSLLLSQLPLLQPRYYSISSSPQVCPQEIHITVAVVQYNTQGGKGPLHYGVCSNWLHQIQPGEAVPCFVRGAPSFHLPLDSSAPCILVGPGTGIAPFRSFWQQRLYEIEQLGKKPEGMVLLFGCRQAEFDHIYKEEIEDAQRRGALSAVYTAYSREKHIPKTYVQDILKQRLSAKVCEILHHDSGHMYVCGDVTMAKDVLNTVQQILVSEGGMTDNAAKEYLTSLRDQNRYHEDIFGVTLRTHEVTSQIRYRYHS</sequence>
<evidence type="ECO:0000256" key="3">
    <source>
        <dbReference type="ARBA" id="ARBA00004236"/>
    </source>
</evidence>
<dbReference type="InterPro" id="IPR050607">
    <property type="entry name" value="NOS"/>
</dbReference>
<dbReference type="GO" id="GO:0050661">
    <property type="term" value="F:NADP binding"/>
    <property type="evidence" value="ECO:0007669"/>
    <property type="project" value="InterPro"/>
</dbReference>
<evidence type="ECO:0000256" key="17">
    <source>
        <dbReference type="ARBA" id="ARBA00047419"/>
    </source>
</evidence>
<keyword evidence="15 19" id="KW-0408">Iron</keyword>
<dbReference type="GO" id="GO:0004517">
    <property type="term" value="F:nitric-oxide synthase activity"/>
    <property type="evidence" value="ECO:0007669"/>
    <property type="project" value="UniProtKB-EC"/>
</dbReference>
<dbReference type="Gene3D" id="1.20.990.10">
    <property type="entry name" value="NADPH-cytochrome p450 Reductase, Chain A, domain 3"/>
    <property type="match status" value="1"/>
</dbReference>
<dbReference type="InterPro" id="IPR044943">
    <property type="entry name" value="NOS_dom_1"/>
</dbReference>
<dbReference type="Gene3D" id="3.90.1230.10">
    <property type="entry name" value="Nitric Oxide Synthase, Chain A, domain 3"/>
    <property type="match status" value="1"/>
</dbReference>
<comment type="subcellular location">
    <subcellularLocation>
        <location evidence="3">Cell membrane</location>
    </subcellularLocation>
</comment>
<dbReference type="GO" id="GO:0010181">
    <property type="term" value="F:FMN binding"/>
    <property type="evidence" value="ECO:0007669"/>
    <property type="project" value="InterPro"/>
</dbReference>
<dbReference type="GO" id="GO:0046872">
    <property type="term" value="F:metal ion binding"/>
    <property type="evidence" value="ECO:0007669"/>
    <property type="project" value="UniProtKB-KW"/>
</dbReference>
<evidence type="ECO:0000256" key="19">
    <source>
        <dbReference type="PIRNR" id="PIRNR000333"/>
    </source>
</evidence>
<dbReference type="PRINTS" id="PR00371">
    <property type="entry name" value="FPNCR"/>
</dbReference>
<dbReference type="InterPro" id="IPR044940">
    <property type="entry name" value="NOS_dom_2"/>
</dbReference>
<evidence type="ECO:0000256" key="14">
    <source>
        <dbReference type="ARBA" id="ARBA00023002"/>
    </source>
</evidence>
<comment type="similarity">
    <text evidence="4 19">Belongs to the NOS family.</text>
</comment>
<evidence type="ECO:0000256" key="6">
    <source>
        <dbReference type="ARBA" id="ARBA00022553"/>
    </source>
</evidence>
<evidence type="ECO:0000256" key="8">
    <source>
        <dbReference type="ARBA" id="ARBA00022630"/>
    </source>
</evidence>
<dbReference type="FunFam" id="3.90.1230.10:FF:000001">
    <property type="entry name" value="Nitric oxide synthase, brain"/>
    <property type="match status" value="1"/>
</dbReference>
<keyword evidence="12 19" id="KW-0521">NADP</keyword>
<dbReference type="GO" id="GO:0020037">
    <property type="term" value="F:heme binding"/>
    <property type="evidence" value="ECO:0007669"/>
    <property type="project" value="InterPro"/>
</dbReference>
<dbReference type="InterPro" id="IPR044944">
    <property type="entry name" value="NOS_dom_3"/>
</dbReference>
<evidence type="ECO:0000256" key="5">
    <source>
        <dbReference type="ARBA" id="ARBA00022475"/>
    </source>
</evidence>
<dbReference type="InterPro" id="IPR023173">
    <property type="entry name" value="NADPH_Cyt_P450_Rdtase_alpha"/>
</dbReference>
<keyword evidence="6" id="KW-0597">Phosphoprotein</keyword>
<dbReference type="PANTHER" id="PTHR43410:SF1">
    <property type="entry name" value="NITRIC OXIDE SYNTHASE"/>
    <property type="match status" value="1"/>
</dbReference>
<dbReference type="PRINTS" id="PR00369">
    <property type="entry name" value="FLAVODOXIN"/>
</dbReference>
<dbReference type="FunFam" id="3.40.50.360:FF:000003">
    <property type="entry name" value="Nitric oxide synthase"/>
    <property type="match status" value="1"/>
</dbReference>
<evidence type="ECO:0000256" key="13">
    <source>
        <dbReference type="ARBA" id="ARBA00022860"/>
    </source>
</evidence>
<evidence type="ECO:0000256" key="4">
    <source>
        <dbReference type="ARBA" id="ARBA00006267"/>
    </source>
</evidence>
<dbReference type="InterPro" id="IPR036119">
    <property type="entry name" value="NOS_N_sf"/>
</dbReference>
<name>A0A411HQN4_LEPOC</name>
<feature type="domain" description="Flavodoxin-like" evidence="22">
    <location>
        <begin position="489"/>
        <end position="670"/>
    </location>
</feature>
<dbReference type="FunFam" id="1.20.990.10:FF:000002">
    <property type="entry name" value="Nitric oxide synthase"/>
    <property type="match status" value="1"/>
</dbReference>
<dbReference type="InterPro" id="IPR001094">
    <property type="entry name" value="Flavdoxin-like"/>
</dbReference>
<dbReference type="FunFam" id="3.90.440.10:FF:000001">
    <property type="entry name" value="Endothelial nitric oxide synthase"/>
    <property type="match status" value="1"/>
</dbReference>
<dbReference type="Pfam" id="PF00258">
    <property type="entry name" value="Flavodoxin_1"/>
    <property type="match status" value="1"/>
</dbReference>
<evidence type="ECO:0000256" key="11">
    <source>
        <dbReference type="ARBA" id="ARBA00022827"/>
    </source>
</evidence>
<dbReference type="GO" id="GO:0006809">
    <property type="term" value="P:nitric oxide biosynthetic process"/>
    <property type="evidence" value="ECO:0007669"/>
    <property type="project" value="InterPro"/>
</dbReference>
<proteinExistence type="evidence at transcript level"/>
<dbReference type="PIRSF" id="PIRSF000333">
    <property type="entry name" value="NOS"/>
    <property type="match status" value="1"/>
</dbReference>
<dbReference type="InterPro" id="IPR017927">
    <property type="entry name" value="FAD-bd_FR_type"/>
</dbReference>
<reference evidence="24" key="1">
    <citation type="submission" date="2018-12" db="EMBL/GenBank/DDBJ databases">
        <title>Cloning of endothelial nitric oxide synthase (NOS3) from spotted gar.</title>
        <authorList>
            <person name="Cameron M.S."/>
            <person name="Donald J.A."/>
        </authorList>
    </citation>
    <scope>NUCLEOTIDE SEQUENCE</scope>
</reference>
<dbReference type="PANTHER" id="PTHR43410">
    <property type="entry name" value="NITRIC OXIDE SYNTHASE OXYGENASE"/>
    <property type="match status" value="1"/>
</dbReference>
<dbReference type="InterPro" id="IPR008254">
    <property type="entry name" value="Flavodoxin/NO_synth"/>
</dbReference>
<evidence type="ECO:0000256" key="7">
    <source>
        <dbReference type="ARBA" id="ARBA00022617"/>
    </source>
</evidence>
<dbReference type="Gene3D" id="3.90.340.10">
    <property type="entry name" value="Nitric Oxide Synthase, Chain A, domain 1"/>
    <property type="match status" value="1"/>
</dbReference>
<keyword evidence="13 19" id="KW-0112">Calmodulin-binding</keyword>
<feature type="domain" description="FAD-binding FR-type" evidence="23">
    <location>
        <begin position="721"/>
        <end position="964"/>
    </location>
</feature>
<dbReference type="InterPro" id="IPR001709">
    <property type="entry name" value="Flavoprot_Pyr_Nucl_cyt_Rdtase"/>
</dbReference>
<dbReference type="GO" id="GO:0005886">
    <property type="term" value="C:plasma membrane"/>
    <property type="evidence" value="ECO:0007669"/>
    <property type="project" value="UniProtKB-SubCell"/>
</dbReference>
<dbReference type="InterPro" id="IPR017938">
    <property type="entry name" value="Riboflavin_synthase-like_b-brl"/>
</dbReference>
<dbReference type="PROSITE" id="PS60001">
    <property type="entry name" value="NOS"/>
    <property type="match status" value="1"/>
</dbReference>
<dbReference type="Gene3D" id="3.40.50.360">
    <property type="match status" value="1"/>
</dbReference>
<keyword evidence="11 19" id="KW-0274">FAD</keyword>
<evidence type="ECO:0000256" key="21">
    <source>
        <dbReference type="SAM" id="MobiDB-lite"/>
    </source>
</evidence>
<evidence type="ECO:0000256" key="2">
    <source>
        <dbReference type="ARBA" id="ARBA00001970"/>
    </source>
</evidence>
<dbReference type="GO" id="GO:0005516">
    <property type="term" value="F:calmodulin binding"/>
    <property type="evidence" value="ECO:0007669"/>
    <property type="project" value="UniProtKB-KW"/>
</dbReference>
<dbReference type="Gene3D" id="2.40.30.10">
    <property type="entry name" value="Translation factors"/>
    <property type="match status" value="1"/>
</dbReference>
<comment type="cofactor">
    <cofactor evidence="19">
        <name>FMN</name>
        <dbReference type="ChEBI" id="CHEBI:58210"/>
    </cofactor>
    <text evidence="19">Binds 1 FMN.</text>
</comment>
<feature type="binding site" description="axial binding residue" evidence="20">
    <location>
        <position position="156"/>
    </location>
    <ligand>
        <name>heme b</name>
        <dbReference type="ChEBI" id="CHEBI:60344"/>
    </ligand>
    <ligandPart>
        <name>Fe</name>
        <dbReference type="ChEBI" id="CHEBI:18248"/>
    </ligandPart>
</feature>
<dbReference type="SUPFAM" id="SSF63380">
    <property type="entry name" value="Riboflavin synthase domain-like"/>
    <property type="match status" value="1"/>
</dbReference>
<gene>
    <name evidence="24" type="primary">nos3</name>
</gene>
<evidence type="ECO:0000256" key="16">
    <source>
        <dbReference type="ARBA" id="ARBA00023136"/>
    </source>
</evidence>
<evidence type="ECO:0000259" key="22">
    <source>
        <dbReference type="PROSITE" id="PS50902"/>
    </source>
</evidence>
<dbReference type="GO" id="GO:0050660">
    <property type="term" value="F:flavin adenine dinucleotide binding"/>
    <property type="evidence" value="ECO:0007669"/>
    <property type="project" value="InterPro"/>
</dbReference>
<evidence type="ECO:0000256" key="15">
    <source>
        <dbReference type="ARBA" id="ARBA00023004"/>
    </source>
</evidence>
<evidence type="ECO:0000313" key="24">
    <source>
        <dbReference type="EMBL" id="QBB72820.1"/>
    </source>
</evidence>
<evidence type="ECO:0000256" key="1">
    <source>
        <dbReference type="ARBA" id="ARBA00001950"/>
    </source>
</evidence>
<keyword evidence="9 19" id="KW-0288">FMN</keyword>
<dbReference type="SUPFAM" id="SSF56512">
    <property type="entry name" value="Nitric oxide (NO) synthase oxygenase domain"/>
    <property type="match status" value="1"/>
</dbReference>
<evidence type="ECO:0000256" key="12">
    <source>
        <dbReference type="ARBA" id="ARBA00022857"/>
    </source>
</evidence>
<dbReference type="FunFam" id="3.40.50.80:FF:000003">
    <property type="entry name" value="Nitric oxide synthase"/>
    <property type="match status" value="1"/>
</dbReference>
<dbReference type="CDD" id="cd00795">
    <property type="entry name" value="NOS_oxygenase_euk"/>
    <property type="match status" value="1"/>
</dbReference>
<dbReference type="InterPro" id="IPR012144">
    <property type="entry name" value="NOS_euk"/>
</dbReference>
<evidence type="ECO:0000259" key="23">
    <source>
        <dbReference type="PROSITE" id="PS51384"/>
    </source>
</evidence>
<dbReference type="Pfam" id="PF00667">
    <property type="entry name" value="FAD_binding_1"/>
    <property type="match status" value="1"/>
</dbReference>
<evidence type="ECO:0000256" key="20">
    <source>
        <dbReference type="PIRSR" id="PIRSR000333-1"/>
    </source>
</evidence>
<comment type="cofactor">
    <cofactor evidence="1">
        <name>(6R)-L-erythro-5,6,7,8-tetrahydrobiopterin</name>
        <dbReference type="ChEBI" id="CHEBI:59560"/>
    </cofactor>
</comment>
<evidence type="ECO:0000256" key="18">
    <source>
        <dbReference type="ARBA" id="ARBA00049679"/>
    </source>
</evidence>
<keyword evidence="16" id="KW-0472">Membrane</keyword>
<comment type="function">
    <text evidence="19">Produces nitric oxide (NO) which is a messenger molecule with diverse functions.</text>
</comment>
<dbReference type="PROSITE" id="PS50902">
    <property type="entry name" value="FLAVODOXIN_LIKE"/>
    <property type="match status" value="1"/>
</dbReference>